<proteinExistence type="predicted"/>
<dbReference type="AlphaFoldDB" id="A0A9J6E489"/>
<name>A0A9J6E489_RHIMP</name>
<gene>
    <name evidence="2" type="ORF">HPB51_020495</name>
</gene>
<organism evidence="2 3">
    <name type="scientific">Rhipicephalus microplus</name>
    <name type="common">Cattle tick</name>
    <name type="synonym">Boophilus microplus</name>
    <dbReference type="NCBI Taxonomy" id="6941"/>
    <lineage>
        <taxon>Eukaryota</taxon>
        <taxon>Metazoa</taxon>
        <taxon>Ecdysozoa</taxon>
        <taxon>Arthropoda</taxon>
        <taxon>Chelicerata</taxon>
        <taxon>Arachnida</taxon>
        <taxon>Acari</taxon>
        <taxon>Parasitiformes</taxon>
        <taxon>Ixodida</taxon>
        <taxon>Ixodoidea</taxon>
        <taxon>Ixodidae</taxon>
        <taxon>Rhipicephalinae</taxon>
        <taxon>Rhipicephalus</taxon>
        <taxon>Boophilus</taxon>
    </lineage>
</organism>
<reference evidence="2" key="2">
    <citation type="submission" date="2021-09" db="EMBL/GenBank/DDBJ databases">
        <authorList>
            <person name="Jia N."/>
            <person name="Wang J."/>
            <person name="Shi W."/>
            <person name="Du L."/>
            <person name="Sun Y."/>
            <person name="Zhan W."/>
            <person name="Jiang J."/>
            <person name="Wang Q."/>
            <person name="Zhang B."/>
            <person name="Ji P."/>
            <person name="Sakyi L.B."/>
            <person name="Cui X."/>
            <person name="Yuan T."/>
            <person name="Jiang B."/>
            <person name="Yang W."/>
            <person name="Lam T.T.-Y."/>
            <person name="Chang Q."/>
            <person name="Ding S."/>
            <person name="Wang X."/>
            <person name="Zhu J."/>
            <person name="Ruan X."/>
            <person name="Zhao L."/>
            <person name="Wei J."/>
            <person name="Que T."/>
            <person name="Du C."/>
            <person name="Cheng J."/>
            <person name="Dai P."/>
            <person name="Han X."/>
            <person name="Huang E."/>
            <person name="Gao Y."/>
            <person name="Liu J."/>
            <person name="Shao H."/>
            <person name="Ye R."/>
            <person name="Li L."/>
            <person name="Wei W."/>
            <person name="Wang X."/>
            <person name="Wang C."/>
            <person name="Huo Q."/>
            <person name="Li W."/>
            <person name="Guo W."/>
            <person name="Chen H."/>
            <person name="Chen S."/>
            <person name="Zhou L."/>
            <person name="Zhou L."/>
            <person name="Ni X."/>
            <person name="Tian J."/>
            <person name="Zhou Y."/>
            <person name="Sheng Y."/>
            <person name="Liu T."/>
            <person name="Pan Y."/>
            <person name="Xia L."/>
            <person name="Li J."/>
            <person name="Zhao F."/>
            <person name="Cao W."/>
        </authorList>
    </citation>
    <scope>NUCLEOTIDE SEQUENCE</scope>
    <source>
        <strain evidence="2">Rmic-2018</strain>
        <tissue evidence="2">Larvae</tissue>
    </source>
</reference>
<keyword evidence="3" id="KW-1185">Reference proteome</keyword>
<evidence type="ECO:0000313" key="2">
    <source>
        <dbReference type="EMBL" id="KAH8028917.1"/>
    </source>
</evidence>
<protein>
    <submittedName>
        <fullName evidence="2">Uncharacterized protein</fullName>
    </submittedName>
</protein>
<feature type="region of interest" description="Disordered" evidence="1">
    <location>
        <begin position="1"/>
        <end position="55"/>
    </location>
</feature>
<comment type="caution">
    <text evidence="2">The sequence shown here is derived from an EMBL/GenBank/DDBJ whole genome shotgun (WGS) entry which is preliminary data.</text>
</comment>
<dbReference type="EMBL" id="JABSTU010000006">
    <property type="protein sequence ID" value="KAH8028917.1"/>
    <property type="molecule type" value="Genomic_DNA"/>
</dbReference>
<reference evidence="2" key="1">
    <citation type="journal article" date="2020" name="Cell">
        <title>Large-Scale Comparative Analyses of Tick Genomes Elucidate Their Genetic Diversity and Vector Capacities.</title>
        <authorList>
            <consortium name="Tick Genome and Microbiome Consortium (TIGMIC)"/>
            <person name="Jia N."/>
            <person name="Wang J."/>
            <person name="Shi W."/>
            <person name="Du L."/>
            <person name="Sun Y."/>
            <person name="Zhan W."/>
            <person name="Jiang J.F."/>
            <person name="Wang Q."/>
            <person name="Zhang B."/>
            <person name="Ji P."/>
            <person name="Bell-Sakyi L."/>
            <person name="Cui X.M."/>
            <person name="Yuan T.T."/>
            <person name="Jiang B.G."/>
            <person name="Yang W.F."/>
            <person name="Lam T.T."/>
            <person name="Chang Q.C."/>
            <person name="Ding S.J."/>
            <person name="Wang X.J."/>
            <person name="Zhu J.G."/>
            <person name="Ruan X.D."/>
            <person name="Zhao L."/>
            <person name="Wei J.T."/>
            <person name="Ye R.Z."/>
            <person name="Que T.C."/>
            <person name="Du C.H."/>
            <person name="Zhou Y.H."/>
            <person name="Cheng J.X."/>
            <person name="Dai P.F."/>
            <person name="Guo W.B."/>
            <person name="Han X.H."/>
            <person name="Huang E.J."/>
            <person name="Li L.F."/>
            <person name="Wei W."/>
            <person name="Gao Y.C."/>
            <person name="Liu J.Z."/>
            <person name="Shao H.Z."/>
            <person name="Wang X."/>
            <person name="Wang C.C."/>
            <person name="Yang T.C."/>
            <person name="Huo Q.B."/>
            <person name="Li W."/>
            <person name="Chen H.Y."/>
            <person name="Chen S.E."/>
            <person name="Zhou L.G."/>
            <person name="Ni X.B."/>
            <person name="Tian J.H."/>
            <person name="Sheng Y."/>
            <person name="Liu T."/>
            <person name="Pan Y.S."/>
            <person name="Xia L.Y."/>
            <person name="Li J."/>
            <person name="Zhao F."/>
            <person name="Cao W.C."/>
        </authorList>
    </citation>
    <scope>NUCLEOTIDE SEQUENCE</scope>
    <source>
        <strain evidence="2">Rmic-2018</strain>
    </source>
</reference>
<sequence length="96" mass="10864">MASEMDVVQVDGEELSPKKLGKEQGWCEMKRKTKKGAGDADPVTDQQAMPASSKKAAFMQRAVQHVRKISKASRMPNWPTDDYRIIVRTRNIFNVL</sequence>
<evidence type="ECO:0000313" key="3">
    <source>
        <dbReference type="Proteomes" id="UP000821866"/>
    </source>
</evidence>
<evidence type="ECO:0000256" key="1">
    <source>
        <dbReference type="SAM" id="MobiDB-lite"/>
    </source>
</evidence>
<dbReference type="Proteomes" id="UP000821866">
    <property type="component" value="Chromosome 4"/>
</dbReference>
<accession>A0A9J6E489</accession>